<evidence type="ECO:0000313" key="1">
    <source>
        <dbReference type="EMBL" id="TDX31976.1"/>
    </source>
</evidence>
<comment type="caution">
    <text evidence="1">The sequence shown here is derived from an EMBL/GenBank/DDBJ whole genome shotgun (WGS) entry which is preliminary data.</text>
</comment>
<organism evidence="1 2">
    <name type="scientific">Rhodovulum visakhapatnamense</name>
    <dbReference type="NCBI Taxonomy" id="364297"/>
    <lineage>
        <taxon>Bacteria</taxon>
        <taxon>Pseudomonadati</taxon>
        <taxon>Pseudomonadota</taxon>
        <taxon>Alphaproteobacteria</taxon>
        <taxon>Rhodobacterales</taxon>
        <taxon>Paracoccaceae</taxon>
        <taxon>Rhodovulum</taxon>
    </lineage>
</organism>
<dbReference type="RefSeq" id="WP_256359749.1">
    <property type="nucleotide sequence ID" value="NZ_JAESIL010000001.1"/>
</dbReference>
<dbReference type="EMBL" id="SOEB01000004">
    <property type="protein sequence ID" value="TDX31976.1"/>
    <property type="molecule type" value="Genomic_DNA"/>
</dbReference>
<dbReference type="Proteomes" id="UP000295484">
    <property type="component" value="Unassembled WGS sequence"/>
</dbReference>
<reference evidence="1 2" key="1">
    <citation type="submission" date="2019-03" db="EMBL/GenBank/DDBJ databases">
        <title>Genomic Encyclopedia of Type Strains, Phase IV (KMG-IV): sequencing the most valuable type-strain genomes for metagenomic binning, comparative biology and taxonomic classification.</title>
        <authorList>
            <person name="Goeker M."/>
        </authorList>
    </citation>
    <scope>NUCLEOTIDE SEQUENCE [LARGE SCALE GENOMIC DNA]</scope>
    <source>
        <strain evidence="1 2">JA181</strain>
    </source>
</reference>
<evidence type="ECO:0000313" key="2">
    <source>
        <dbReference type="Proteomes" id="UP000295484"/>
    </source>
</evidence>
<evidence type="ECO:0008006" key="3">
    <source>
        <dbReference type="Google" id="ProtNLM"/>
    </source>
</evidence>
<gene>
    <name evidence="1" type="ORF">EV657_104173</name>
</gene>
<proteinExistence type="predicted"/>
<protein>
    <recommendedName>
        <fullName evidence="3">Translation initiation factor 2</fullName>
    </recommendedName>
</protein>
<dbReference type="AlphaFoldDB" id="A0A4R8G927"/>
<accession>A0A4R8G927</accession>
<sequence>MIRTIRLGSCVSVQGAFVLCRANGRIVVRVGTRLFEGMPIEAAA</sequence>
<name>A0A4R8G927_9RHOB</name>